<dbReference type="InterPro" id="IPR001444">
    <property type="entry name" value="Flag_bb_rod_N"/>
</dbReference>
<organism evidence="9 10">
    <name type="scientific">Lacrimispora celerecrescens</name>
    <dbReference type="NCBI Taxonomy" id="29354"/>
    <lineage>
        <taxon>Bacteria</taxon>
        <taxon>Bacillati</taxon>
        <taxon>Bacillota</taxon>
        <taxon>Clostridia</taxon>
        <taxon>Lachnospirales</taxon>
        <taxon>Lachnospiraceae</taxon>
        <taxon>Lacrimispora</taxon>
    </lineage>
</organism>
<evidence type="ECO:0000256" key="5">
    <source>
        <dbReference type="ARBA" id="ARBA00025933"/>
    </source>
</evidence>
<evidence type="ECO:0000256" key="4">
    <source>
        <dbReference type="ARBA" id="ARBA00023143"/>
    </source>
</evidence>
<dbReference type="Pfam" id="PF00460">
    <property type="entry name" value="Flg_bb_rod"/>
    <property type="match status" value="1"/>
</dbReference>
<dbReference type="InterPro" id="IPR010930">
    <property type="entry name" value="Flg_bb/hook_C_dom"/>
</dbReference>
<keyword evidence="9" id="KW-0282">Flagellum</keyword>
<dbReference type="Pfam" id="PF06429">
    <property type="entry name" value="Flg_bbr_C"/>
    <property type="match status" value="1"/>
</dbReference>
<dbReference type="NCBIfam" id="TIGR01395">
    <property type="entry name" value="FlgC"/>
    <property type="match status" value="1"/>
</dbReference>
<comment type="caution">
    <text evidence="9">The sequence shown here is derived from an EMBL/GenBank/DDBJ whole genome shotgun (WGS) entry which is preliminary data.</text>
</comment>
<reference evidence="9 10" key="1">
    <citation type="submission" date="2014-07" db="EMBL/GenBank/DDBJ databases">
        <title>Draft genome of Clostridium celerecrescens 152B isolated from sediments associated with methane hydrate from Krishna Godavari basin.</title>
        <authorList>
            <person name="Honkalas V.S."/>
            <person name="Dabir A.P."/>
            <person name="Arora P."/>
            <person name="Dhakephalkar P.K."/>
        </authorList>
    </citation>
    <scope>NUCLEOTIDE SEQUENCE [LARGE SCALE GENOMIC DNA]</scope>
    <source>
        <strain evidence="9 10">152B</strain>
    </source>
</reference>
<dbReference type="InterPro" id="IPR006299">
    <property type="entry name" value="FlgC"/>
</dbReference>
<comment type="similarity">
    <text evidence="2">Belongs to the flagella basal body rod proteins family.</text>
</comment>
<evidence type="ECO:0000259" key="8">
    <source>
        <dbReference type="Pfam" id="PF06429"/>
    </source>
</evidence>
<name>A0A084JGL6_9FIRM</name>
<dbReference type="PANTHER" id="PTHR30435">
    <property type="entry name" value="FLAGELLAR PROTEIN"/>
    <property type="match status" value="1"/>
</dbReference>
<dbReference type="RefSeq" id="WP_038283818.1">
    <property type="nucleotide sequence ID" value="NZ_JPME01000026.1"/>
</dbReference>
<comment type="subcellular location">
    <subcellularLocation>
        <location evidence="1 6">Bacterial flagellum basal body</location>
    </subcellularLocation>
</comment>
<keyword evidence="10" id="KW-1185">Reference proteome</keyword>
<keyword evidence="9" id="KW-0969">Cilium</keyword>
<dbReference type="OrthoDB" id="9794148at2"/>
<comment type="subunit">
    <text evidence="5 6">The basal body constitutes a major portion of the flagellar organelle and consists of four rings (L,P,S, and M) mounted on a central rod. The rod consists of about 26 subunits of FlgG in the distal portion, and FlgB, FlgC and FlgF are thought to build up the proximal portion of the rod with about 6 subunits each.</text>
</comment>
<dbReference type="AlphaFoldDB" id="A0A084JGL6"/>
<feature type="domain" description="Flagellar basal-body/hook protein C-terminal" evidence="8">
    <location>
        <begin position="102"/>
        <end position="145"/>
    </location>
</feature>
<evidence type="ECO:0000256" key="3">
    <source>
        <dbReference type="ARBA" id="ARBA00017941"/>
    </source>
</evidence>
<dbReference type="InterPro" id="IPR019776">
    <property type="entry name" value="Flagellar_basal_body_rod_CS"/>
</dbReference>
<dbReference type="PROSITE" id="PS00588">
    <property type="entry name" value="FLAGELLA_BB_ROD"/>
    <property type="match status" value="1"/>
</dbReference>
<evidence type="ECO:0000256" key="2">
    <source>
        <dbReference type="ARBA" id="ARBA00009677"/>
    </source>
</evidence>
<feature type="domain" description="Flagellar basal body rod protein N-terminal" evidence="7">
    <location>
        <begin position="7"/>
        <end position="35"/>
    </location>
</feature>
<keyword evidence="9" id="KW-0966">Cell projection</keyword>
<evidence type="ECO:0000259" key="7">
    <source>
        <dbReference type="Pfam" id="PF00460"/>
    </source>
</evidence>
<evidence type="ECO:0000256" key="6">
    <source>
        <dbReference type="RuleBase" id="RU362062"/>
    </source>
</evidence>
<dbReference type="GO" id="GO:0030694">
    <property type="term" value="C:bacterial-type flagellum basal body, rod"/>
    <property type="evidence" value="ECO:0007669"/>
    <property type="project" value="UniProtKB-UniRule"/>
</dbReference>
<accession>A0A084JGL6</accession>
<dbReference type="STRING" id="29354.IO98_19175"/>
<gene>
    <name evidence="9" type="primary">flgC</name>
    <name evidence="9" type="ORF">IO98_19175</name>
</gene>
<evidence type="ECO:0000256" key="1">
    <source>
        <dbReference type="ARBA" id="ARBA00004117"/>
    </source>
</evidence>
<keyword evidence="4 6" id="KW-0975">Bacterial flagellum</keyword>
<evidence type="ECO:0000313" key="9">
    <source>
        <dbReference type="EMBL" id="KEZ88100.1"/>
    </source>
</evidence>
<sequence length="148" mass="16350">MSFLSSMNISASAMTAQRLRLDIASENIANIDTTRTEAGGPYQRKMVVLESRNENNFRKIMMNAAGISRQQSTGGVKVSQIVQDTSPFKSVYNPEHPDADENGYVQMPNVDLLKETVDSMSAYRSYEANITAFNAIKMMASKALEIGK</sequence>
<proteinExistence type="inferred from homology"/>
<protein>
    <recommendedName>
        <fullName evidence="3 6">Flagellar basal-body rod protein FlgC</fullName>
    </recommendedName>
</protein>
<dbReference type="EMBL" id="JPME01000026">
    <property type="protein sequence ID" value="KEZ88100.1"/>
    <property type="molecule type" value="Genomic_DNA"/>
</dbReference>
<dbReference type="GO" id="GO:0071978">
    <property type="term" value="P:bacterial-type flagellum-dependent swarming motility"/>
    <property type="evidence" value="ECO:0007669"/>
    <property type="project" value="TreeGrafter"/>
</dbReference>
<dbReference type="Proteomes" id="UP000028525">
    <property type="component" value="Unassembled WGS sequence"/>
</dbReference>
<evidence type="ECO:0000313" key="10">
    <source>
        <dbReference type="Proteomes" id="UP000028525"/>
    </source>
</evidence>
<dbReference type="PANTHER" id="PTHR30435:SF2">
    <property type="entry name" value="FLAGELLAR BASAL-BODY ROD PROTEIN FLGC"/>
    <property type="match status" value="1"/>
</dbReference>